<dbReference type="RefSeq" id="WP_158359084.1">
    <property type="nucleotide sequence ID" value="NZ_JAOQJF010000021.1"/>
</dbReference>
<name>A0ABT2V2N2_9FIRM</name>
<sequence length="312" mass="33555">MLYKQLIELFDILDSASASGAQVVEYLRSIVPDCQVETYPLEGPKGHTDMVRILIPGKNGKSKGGSAKTMGILGRLGGLGARPEQLGFVSDGDGALTALAVAAKLLDMQKKGDFLEGDVFISTHVCPDAPTTPHEPVPFMNSPVETWQVNKEEVTDDLDAVLVVDTTKGNRIINHRGFAISPTVKEGYILRVSEDLLDVMISTTGRLPHVFALSQQDITPYGNGLYHLNSILQPATATKAPVVGVAVTTETTVAGCATGATHLEDLEDAGRFMLEAAKAFGNGLCSFYDEEEFGRIQKLYGSMEHFQTLGKQ</sequence>
<dbReference type="Proteomes" id="UP001652395">
    <property type="component" value="Unassembled WGS sequence"/>
</dbReference>
<organism evidence="1 2">
    <name type="scientific">Alitiscatomonas aceti</name>
    <dbReference type="NCBI Taxonomy" id="2981724"/>
    <lineage>
        <taxon>Bacteria</taxon>
        <taxon>Bacillati</taxon>
        <taxon>Bacillota</taxon>
        <taxon>Clostridia</taxon>
        <taxon>Lachnospirales</taxon>
        <taxon>Lachnospiraceae</taxon>
        <taxon>Alitiscatomonas</taxon>
    </lineage>
</organism>
<protein>
    <submittedName>
        <fullName evidence="1">DUF1177 domain-containing protein</fullName>
    </submittedName>
</protein>
<comment type="caution">
    <text evidence="1">The sequence shown here is derived from an EMBL/GenBank/DDBJ whole genome shotgun (WGS) entry which is preliminary data.</text>
</comment>
<proteinExistence type="predicted"/>
<accession>A0ABT2V2N2</accession>
<dbReference type="InterPro" id="IPR009561">
    <property type="entry name" value="DUF1177"/>
</dbReference>
<keyword evidence="2" id="KW-1185">Reference proteome</keyword>
<evidence type="ECO:0000313" key="2">
    <source>
        <dbReference type="Proteomes" id="UP001652395"/>
    </source>
</evidence>
<reference evidence="1 2" key="1">
    <citation type="journal article" date="2021" name="ISME Commun">
        <title>Automated analysis of genomic sequences facilitates high-throughput and comprehensive description of bacteria.</title>
        <authorList>
            <person name="Hitch T.C.A."/>
        </authorList>
    </citation>
    <scope>NUCLEOTIDE SEQUENCE [LARGE SCALE GENOMIC DNA]</scope>
    <source>
        <strain evidence="2">f_CCE</strain>
    </source>
</reference>
<evidence type="ECO:0000313" key="1">
    <source>
        <dbReference type="EMBL" id="MCU6800382.1"/>
    </source>
</evidence>
<gene>
    <name evidence="1" type="ORF">OCV69_10650</name>
</gene>
<dbReference type="Pfam" id="PF06675">
    <property type="entry name" value="DUF1177"/>
    <property type="match status" value="1"/>
</dbReference>
<dbReference type="EMBL" id="JAOQJF010000021">
    <property type="protein sequence ID" value="MCU6800382.1"/>
    <property type="molecule type" value="Genomic_DNA"/>
</dbReference>